<dbReference type="AlphaFoldDB" id="A0A8R7UKN9"/>
<protein>
    <submittedName>
        <fullName evidence="1">Uncharacterized protein</fullName>
    </submittedName>
</protein>
<reference evidence="2" key="1">
    <citation type="journal article" date="2013" name="Nature">
        <title>Draft genome of the wheat A-genome progenitor Triticum urartu.</title>
        <authorList>
            <person name="Ling H.Q."/>
            <person name="Zhao S."/>
            <person name="Liu D."/>
            <person name="Wang J."/>
            <person name="Sun H."/>
            <person name="Zhang C."/>
            <person name="Fan H."/>
            <person name="Li D."/>
            <person name="Dong L."/>
            <person name="Tao Y."/>
            <person name="Gao C."/>
            <person name="Wu H."/>
            <person name="Li Y."/>
            <person name="Cui Y."/>
            <person name="Guo X."/>
            <person name="Zheng S."/>
            <person name="Wang B."/>
            <person name="Yu K."/>
            <person name="Liang Q."/>
            <person name="Yang W."/>
            <person name="Lou X."/>
            <person name="Chen J."/>
            <person name="Feng M."/>
            <person name="Jian J."/>
            <person name="Zhang X."/>
            <person name="Luo G."/>
            <person name="Jiang Y."/>
            <person name="Liu J."/>
            <person name="Wang Z."/>
            <person name="Sha Y."/>
            <person name="Zhang B."/>
            <person name="Wu H."/>
            <person name="Tang D."/>
            <person name="Shen Q."/>
            <person name="Xue P."/>
            <person name="Zou S."/>
            <person name="Wang X."/>
            <person name="Liu X."/>
            <person name="Wang F."/>
            <person name="Yang Y."/>
            <person name="An X."/>
            <person name="Dong Z."/>
            <person name="Zhang K."/>
            <person name="Zhang X."/>
            <person name="Luo M.C."/>
            <person name="Dvorak J."/>
            <person name="Tong Y."/>
            <person name="Wang J."/>
            <person name="Yang H."/>
            <person name="Li Z."/>
            <person name="Wang D."/>
            <person name="Zhang A."/>
            <person name="Wang J."/>
        </authorList>
    </citation>
    <scope>NUCLEOTIDE SEQUENCE</scope>
    <source>
        <strain evidence="2">cv. G1812</strain>
    </source>
</reference>
<reference evidence="1" key="2">
    <citation type="submission" date="2018-03" db="EMBL/GenBank/DDBJ databases">
        <title>The Triticum urartu genome reveals the dynamic nature of wheat genome evolution.</title>
        <authorList>
            <person name="Ling H."/>
            <person name="Ma B."/>
            <person name="Shi X."/>
            <person name="Liu H."/>
            <person name="Dong L."/>
            <person name="Sun H."/>
            <person name="Cao Y."/>
            <person name="Gao Q."/>
            <person name="Zheng S."/>
            <person name="Li Y."/>
            <person name="Yu Y."/>
            <person name="Du H."/>
            <person name="Qi M."/>
            <person name="Li Y."/>
            <person name="Yu H."/>
            <person name="Cui Y."/>
            <person name="Wang N."/>
            <person name="Chen C."/>
            <person name="Wu H."/>
            <person name="Zhao Y."/>
            <person name="Zhang J."/>
            <person name="Li Y."/>
            <person name="Zhou W."/>
            <person name="Zhang B."/>
            <person name="Hu W."/>
            <person name="Eijk M."/>
            <person name="Tang J."/>
            <person name="Witsenboer H."/>
            <person name="Zhao S."/>
            <person name="Li Z."/>
            <person name="Zhang A."/>
            <person name="Wang D."/>
            <person name="Liang C."/>
        </authorList>
    </citation>
    <scope>NUCLEOTIDE SEQUENCE [LARGE SCALE GENOMIC DNA]</scope>
    <source>
        <strain evidence="1">cv. G1812</strain>
    </source>
</reference>
<reference evidence="1" key="3">
    <citation type="submission" date="2022-06" db="UniProtKB">
        <authorList>
            <consortium name="EnsemblPlants"/>
        </authorList>
    </citation>
    <scope>IDENTIFICATION</scope>
</reference>
<name>A0A8R7UKN9_TRIUA</name>
<accession>A0A8R7UKN9</accession>
<organism evidence="1 2">
    <name type="scientific">Triticum urartu</name>
    <name type="common">Red wild einkorn</name>
    <name type="synonym">Crithodium urartu</name>
    <dbReference type="NCBI Taxonomy" id="4572"/>
    <lineage>
        <taxon>Eukaryota</taxon>
        <taxon>Viridiplantae</taxon>
        <taxon>Streptophyta</taxon>
        <taxon>Embryophyta</taxon>
        <taxon>Tracheophyta</taxon>
        <taxon>Spermatophyta</taxon>
        <taxon>Magnoliopsida</taxon>
        <taxon>Liliopsida</taxon>
        <taxon>Poales</taxon>
        <taxon>Poaceae</taxon>
        <taxon>BOP clade</taxon>
        <taxon>Pooideae</taxon>
        <taxon>Triticodae</taxon>
        <taxon>Triticeae</taxon>
        <taxon>Triticinae</taxon>
        <taxon>Triticum</taxon>
    </lineage>
</organism>
<dbReference type="Proteomes" id="UP000015106">
    <property type="component" value="Chromosome 5"/>
</dbReference>
<dbReference type="EnsemblPlants" id="TuG1812G0500004928.01.T01">
    <property type="protein sequence ID" value="TuG1812G0500004928.01.T01.cds333811"/>
    <property type="gene ID" value="TuG1812G0500004928.01"/>
</dbReference>
<keyword evidence="2" id="KW-1185">Reference proteome</keyword>
<sequence length="88" mass="9715">PPSAWNDGNERPHVLHTNSSPPARRIFLLRSATAPRQSERARVTACWSAASALCCFVIASRIRGICGKRSTTYWGHTGWVQRKPEAVG</sequence>
<evidence type="ECO:0000313" key="2">
    <source>
        <dbReference type="Proteomes" id="UP000015106"/>
    </source>
</evidence>
<proteinExistence type="predicted"/>
<evidence type="ECO:0000313" key="1">
    <source>
        <dbReference type="EnsemblPlants" id="TuG1812G0500004928.01.T01.cds333811"/>
    </source>
</evidence>
<dbReference type="Gramene" id="TuG1812G0500004928.01.T01">
    <property type="protein sequence ID" value="TuG1812G0500004928.01.T01.cds333811"/>
    <property type="gene ID" value="TuG1812G0500004928.01"/>
</dbReference>